<evidence type="ECO:0000259" key="4">
    <source>
        <dbReference type="PROSITE" id="PS01124"/>
    </source>
</evidence>
<gene>
    <name evidence="5" type="ORF">AQPE_2120</name>
</gene>
<organism evidence="5 6">
    <name type="scientific">Aquipluma nitroreducens</name>
    <dbReference type="NCBI Taxonomy" id="2010828"/>
    <lineage>
        <taxon>Bacteria</taxon>
        <taxon>Pseudomonadati</taxon>
        <taxon>Bacteroidota</taxon>
        <taxon>Bacteroidia</taxon>
        <taxon>Marinilabiliales</taxon>
        <taxon>Prolixibacteraceae</taxon>
        <taxon>Aquipluma</taxon>
    </lineage>
</organism>
<dbReference type="GO" id="GO:0043565">
    <property type="term" value="F:sequence-specific DNA binding"/>
    <property type="evidence" value="ECO:0007669"/>
    <property type="project" value="InterPro"/>
</dbReference>
<accession>A0A5K7S8T0</accession>
<dbReference type="KEGG" id="anf:AQPE_2120"/>
<evidence type="ECO:0000313" key="5">
    <source>
        <dbReference type="EMBL" id="BBE17961.1"/>
    </source>
</evidence>
<evidence type="ECO:0000256" key="2">
    <source>
        <dbReference type="ARBA" id="ARBA00023125"/>
    </source>
</evidence>
<dbReference type="InterPro" id="IPR020449">
    <property type="entry name" value="Tscrpt_reg_AraC-type_HTH"/>
</dbReference>
<keyword evidence="6" id="KW-1185">Reference proteome</keyword>
<evidence type="ECO:0000313" key="6">
    <source>
        <dbReference type="Proteomes" id="UP001193389"/>
    </source>
</evidence>
<dbReference type="InterPro" id="IPR009057">
    <property type="entry name" value="Homeodomain-like_sf"/>
</dbReference>
<proteinExistence type="predicted"/>
<dbReference type="Pfam" id="PF12833">
    <property type="entry name" value="HTH_18"/>
    <property type="match status" value="1"/>
</dbReference>
<sequence>MKILAFKIAKPVNESVWVQNDHLPHLYDILHQHDEFQITLIQESTGNVIAGNRICEFNAGDIFVFGTKLPHAFRNDAAYYHLENQLQARALSVYFEWTVFGATFWDLPETKLLSDFVKKAERGIYYPGNSHPEIAESIEKLAKVNETERMIMLFTVLNQLATSAKCVVLSNEGTYNKLNETDEKRLDAVYRFTLKEYYRPVSLEEIAGIANMTVNSFCRYFKTRTRKSYLDFLTEFRIGQACKLLQQEEYSIADVGFRVGFGNLSNFNRKFKELNGCTPKEYRLRLRL</sequence>
<dbReference type="InterPro" id="IPR018062">
    <property type="entry name" value="HTH_AraC-typ_CS"/>
</dbReference>
<dbReference type="RefSeq" id="WP_318350913.1">
    <property type="nucleotide sequence ID" value="NZ_AP018694.1"/>
</dbReference>
<dbReference type="Gene3D" id="2.60.120.10">
    <property type="entry name" value="Jelly Rolls"/>
    <property type="match status" value="1"/>
</dbReference>
<dbReference type="PROSITE" id="PS01124">
    <property type="entry name" value="HTH_ARAC_FAMILY_2"/>
    <property type="match status" value="1"/>
</dbReference>
<dbReference type="PANTHER" id="PTHR43280:SF27">
    <property type="entry name" value="TRANSCRIPTIONAL REGULATOR MTLR"/>
    <property type="match status" value="1"/>
</dbReference>
<dbReference type="InterPro" id="IPR014710">
    <property type="entry name" value="RmlC-like_jellyroll"/>
</dbReference>
<dbReference type="SMART" id="SM00342">
    <property type="entry name" value="HTH_ARAC"/>
    <property type="match status" value="1"/>
</dbReference>
<dbReference type="Proteomes" id="UP001193389">
    <property type="component" value="Chromosome"/>
</dbReference>
<dbReference type="Gene3D" id="1.10.10.60">
    <property type="entry name" value="Homeodomain-like"/>
    <property type="match status" value="2"/>
</dbReference>
<dbReference type="AlphaFoldDB" id="A0A5K7S8T0"/>
<reference evidence="5" key="1">
    <citation type="journal article" date="2020" name="Int. J. Syst. Evol. Microbiol.">
        <title>Aquipluma nitroreducens gen. nov. sp. nov., a novel facultatively anaerobic bacterium isolated from a freshwater lake.</title>
        <authorList>
            <person name="Watanabe M."/>
            <person name="Kojima H."/>
            <person name="Fukui M."/>
        </authorList>
    </citation>
    <scope>NUCLEOTIDE SEQUENCE</scope>
    <source>
        <strain evidence="5">MeG22</strain>
    </source>
</reference>
<feature type="domain" description="HTH araC/xylS-type" evidence="4">
    <location>
        <begin position="187"/>
        <end position="285"/>
    </location>
</feature>
<dbReference type="PROSITE" id="PS00041">
    <property type="entry name" value="HTH_ARAC_FAMILY_1"/>
    <property type="match status" value="1"/>
</dbReference>
<dbReference type="EMBL" id="AP018694">
    <property type="protein sequence ID" value="BBE17961.1"/>
    <property type="molecule type" value="Genomic_DNA"/>
</dbReference>
<dbReference type="InterPro" id="IPR018060">
    <property type="entry name" value="HTH_AraC"/>
</dbReference>
<evidence type="ECO:0000256" key="3">
    <source>
        <dbReference type="ARBA" id="ARBA00023163"/>
    </source>
</evidence>
<dbReference type="SUPFAM" id="SSF46689">
    <property type="entry name" value="Homeodomain-like"/>
    <property type="match status" value="2"/>
</dbReference>
<name>A0A5K7S8T0_9BACT</name>
<dbReference type="SUPFAM" id="SSF51182">
    <property type="entry name" value="RmlC-like cupins"/>
    <property type="match status" value="1"/>
</dbReference>
<dbReference type="PRINTS" id="PR00032">
    <property type="entry name" value="HTHARAC"/>
</dbReference>
<protein>
    <submittedName>
        <fullName evidence="5">Transcriptional regulator, AraC family</fullName>
    </submittedName>
</protein>
<keyword evidence="1" id="KW-0805">Transcription regulation</keyword>
<evidence type="ECO:0000256" key="1">
    <source>
        <dbReference type="ARBA" id="ARBA00023015"/>
    </source>
</evidence>
<keyword evidence="3" id="KW-0804">Transcription</keyword>
<dbReference type="GO" id="GO:0003700">
    <property type="term" value="F:DNA-binding transcription factor activity"/>
    <property type="evidence" value="ECO:0007669"/>
    <property type="project" value="InterPro"/>
</dbReference>
<keyword evidence="2" id="KW-0238">DNA-binding</keyword>
<dbReference type="InterPro" id="IPR011051">
    <property type="entry name" value="RmlC_Cupin_sf"/>
</dbReference>
<dbReference type="PANTHER" id="PTHR43280">
    <property type="entry name" value="ARAC-FAMILY TRANSCRIPTIONAL REGULATOR"/>
    <property type="match status" value="1"/>
</dbReference>